<evidence type="ECO:0000313" key="9">
    <source>
        <dbReference type="EMBL" id="CAP71865.1"/>
    </source>
</evidence>
<keyword evidence="2 7" id="KW-0812">Transmembrane</keyword>
<keyword evidence="3 7" id="KW-1133">Transmembrane helix</keyword>
<feature type="region of interest" description="Disordered" evidence="6">
    <location>
        <begin position="257"/>
        <end position="277"/>
    </location>
</feature>
<dbReference type="HOGENOM" id="CLU_792547_0_0_1"/>
<reference evidence="9" key="1">
    <citation type="journal article" date="2008" name="Genome Biol.">
        <title>The genome sequence of the model ascomycete fungus Podospora anserina.</title>
        <authorList>
            <person name="Espagne E."/>
            <person name="Lespinet O."/>
            <person name="Malagnac F."/>
            <person name="Da Silva C."/>
            <person name="Jaillon O."/>
            <person name="Porcel B.M."/>
            <person name="Couloux A."/>
            <person name="Aury J.-M."/>
            <person name="Segurens B."/>
            <person name="Poulain J."/>
            <person name="Anthouard V."/>
            <person name="Grossetete S."/>
            <person name="Khalili H."/>
            <person name="Coppin E."/>
            <person name="Dequard-Chablat M."/>
            <person name="Picard M."/>
            <person name="Contamine V."/>
            <person name="Arnaise S."/>
            <person name="Bourdais A."/>
            <person name="Berteaux-Lecellier V."/>
            <person name="Gautheret D."/>
            <person name="de Vries R.P."/>
            <person name="Battaglia E."/>
            <person name="Coutinho P.M."/>
            <person name="Danchin E.G.J."/>
            <person name="Henrissat B."/>
            <person name="El Khoury R."/>
            <person name="Sainsard-Chanet A."/>
            <person name="Boivin A."/>
            <person name="Pinan-Lucarre B."/>
            <person name="Sellem C.H."/>
            <person name="Debuchy R."/>
            <person name="Wincker P."/>
            <person name="Weissenbach J."/>
            <person name="Silar P."/>
        </authorList>
    </citation>
    <scope>NUCLEOTIDE SEQUENCE [LARGE SCALE GENOMIC DNA]</scope>
    <source>
        <strain evidence="9">S mat+</strain>
    </source>
</reference>
<name>B2B429_PODAN</name>
<organism evidence="9">
    <name type="scientific">Podospora anserina (strain S / ATCC MYA-4624 / DSM 980 / FGSC 10383)</name>
    <name type="common">Pleurage anserina</name>
    <dbReference type="NCBI Taxonomy" id="515849"/>
    <lineage>
        <taxon>Eukaryota</taxon>
        <taxon>Fungi</taxon>
        <taxon>Dikarya</taxon>
        <taxon>Ascomycota</taxon>
        <taxon>Pezizomycotina</taxon>
        <taxon>Sordariomycetes</taxon>
        <taxon>Sordariomycetidae</taxon>
        <taxon>Sordariales</taxon>
        <taxon>Podosporaceae</taxon>
        <taxon>Podospora</taxon>
        <taxon>Podospora anserina</taxon>
    </lineage>
</organism>
<evidence type="ECO:0000256" key="4">
    <source>
        <dbReference type="ARBA" id="ARBA00023136"/>
    </source>
</evidence>
<feature type="transmembrane region" description="Helical" evidence="7">
    <location>
        <begin position="225"/>
        <end position="245"/>
    </location>
</feature>
<dbReference type="RefSeq" id="XP_001910729.1">
    <property type="nucleotide sequence ID" value="XM_001910694.1"/>
</dbReference>
<dbReference type="EMBL" id="CU638744">
    <property type="protein sequence ID" value="CAP71865.1"/>
    <property type="molecule type" value="Genomic_DNA"/>
</dbReference>
<evidence type="ECO:0000259" key="8">
    <source>
        <dbReference type="Pfam" id="PF20684"/>
    </source>
</evidence>
<dbReference type="InterPro" id="IPR052337">
    <property type="entry name" value="SAT4-like"/>
</dbReference>
<dbReference type="VEuPathDB" id="FungiDB:PODANS_6_8003"/>
<dbReference type="AlphaFoldDB" id="B2B429"/>
<feature type="transmembrane region" description="Helical" evidence="7">
    <location>
        <begin position="53"/>
        <end position="73"/>
    </location>
</feature>
<evidence type="ECO:0000256" key="7">
    <source>
        <dbReference type="SAM" id="Phobius"/>
    </source>
</evidence>
<gene>
    <name evidence="9" type="ORF">PODANS_6_8003</name>
</gene>
<feature type="transmembrane region" description="Helical" evidence="7">
    <location>
        <begin position="20"/>
        <end position="41"/>
    </location>
</feature>
<dbReference type="Pfam" id="PF20684">
    <property type="entry name" value="Fung_rhodopsin"/>
    <property type="match status" value="1"/>
</dbReference>
<feature type="domain" description="Rhodopsin" evidence="8">
    <location>
        <begin position="37"/>
        <end position="260"/>
    </location>
</feature>
<feature type="compositionally biased region" description="Low complexity" evidence="6">
    <location>
        <begin position="258"/>
        <end position="274"/>
    </location>
</feature>
<keyword evidence="4 7" id="KW-0472">Membrane</keyword>
<dbReference type="InterPro" id="IPR049326">
    <property type="entry name" value="Rhodopsin_dom_fungi"/>
</dbReference>
<dbReference type="PANTHER" id="PTHR33048">
    <property type="entry name" value="PTH11-LIKE INTEGRAL MEMBRANE PROTEIN (AFU_ORTHOLOGUE AFUA_5G11245)"/>
    <property type="match status" value="1"/>
</dbReference>
<evidence type="ECO:0000256" key="3">
    <source>
        <dbReference type="ARBA" id="ARBA00022989"/>
    </source>
</evidence>
<dbReference type="PANTHER" id="PTHR33048:SF47">
    <property type="entry name" value="INTEGRAL MEMBRANE PROTEIN-RELATED"/>
    <property type="match status" value="1"/>
</dbReference>
<protein>
    <submittedName>
        <fullName evidence="9">Podospora anserina S mat+ genomic DNA chromosome 6, supercontig 2</fullName>
    </submittedName>
</protein>
<dbReference type="GO" id="GO:0016020">
    <property type="term" value="C:membrane"/>
    <property type="evidence" value="ECO:0007669"/>
    <property type="project" value="UniProtKB-SubCell"/>
</dbReference>
<feature type="transmembrane region" description="Helical" evidence="7">
    <location>
        <begin position="112"/>
        <end position="129"/>
    </location>
</feature>
<dbReference type="KEGG" id="pan:PODANSg7768"/>
<evidence type="ECO:0000256" key="2">
    <source>
        <dbReference type="ARBA" id="ARBA00022692"/>
    </source>
</evidence>
<accession>B2B429</accession>
<sequence length="350" mass="38707">MELSASQKLNSPAAVPVTNFMAGSWTAASIAAIFLSVRLYTRLRATRRLFWDDTVLIFGTVFVIAASALWQWAAPKFWFILAVGSGTAFPTDLQQFMKDVEITMRVFFVEQVFFYSTLACVKLSLLLFFRRIGWHMTKIRVAWWSVLGFVVATWLTSIGDSQWGCLVAKGFDIMAQCTEPPAIQYANLTLRINCALDVLSDAAVLSIPVMLIWDSKLRMAKKLAVIGLFSLTLLTMLVAILRVVGISSATWANGQVDPSYSGPSSGSAPPSGYKGQEDSVRMVQSYGDALDTRVDEESYGSSPMAFESHSITNLKPAGMSQPDPEVVEWHHVSPIASPYQQNGGYQQRYH</sequence>
<reference evidence="9" key="2">
    <citation type="submission" date="2008-07" db="EMBL/GenBank/DDBJ databases">
        <authorList>
            <person name="Genoscope - CEA"/>
        </authorList>
    </citation>
    <scope>NUCLEOTIDE SEQUENCE</scope>
    <source>
        <strain evidence="9">S mat+</strain>
    </source>
</reference>
<comment type="similarity">
    <text evidence="5">Belongs to the SAT4 family.</text>
</comment>
<evidence type="ECO:0000256" key="6">
    <source>
        <dbReference type="SAM" id="MobiDB-lite"/>
    </source>
</evidence>
<evidence type="ECO:0000256" key="1">
    <source>
        <dbReference type="ARBA" id="ARBA00004141"/>
    </source>
</evidence>
<comment type="subcellular location">
    <subcellularLocation>
        <location evidence="1">Membrane</location>
        <topology evidence="1">Multi-pass membrane protein</topology>
    </subcellularLocation>
</comment>
<dbReference type="GeneID" id="6194838"/>
<dbReference type="OrthoDB" id="444631at2759"/>
<evidence type="ECO:0000256" key="5">
    <source>
        <dbReference type="ARBA" id="ARBA00038359"/>
    </source>
</evidence>
<proteinExistence type="inferred from homology"/>
<feature type="transmembrane region" description="Helical" evidence="7">
    <location>
        <begin position="141"/>
        <end position="159"/>
    </location>
</feature>